<reference evidence="1" key="1">
    <citation type="submission" date="2022-08" db="EMBL/GenBank/DDBJ databases">
        <authorList>
            <person name="Kallberg Y."/>
            <person name="Tangrot J."/>
            <person name="Rosling A."/>
        </authorList>
    </citation>
    <scope>NUCLEOTIDE SEQUENCE</scope>
    <source>
        <strain evidence="1">Wild A</strain>
    </source>
</reference>
<protein>
    <submittedName>
        <fullName evidence="1">4552_t:CDS:1</fullName>
    </submittedName>
</protein>
<dbReference type="Pfam" id="PF13516">
    <property type="entry name" value="LRR_6"/>
    <property type="match status" value="2"/>
</dbReference>
<dbReference type="Gene3D" id="3.80.10.10">
    <property type="entry name" value="Ribonuclease Inhibitor"/>
    <property type="match status" value="2"/>
</dbReference>
<dbReference type="OrthoDB" id="550575at2759"/>
<keyword evidence="2" id="KW-1185">Reference proteome</keyword>
<dbReference type="GO" id="GO:0019005">
    <property type="term" value="C:SCF ubiquitin ligase complex"/>
    <property type="evidence" value="ECO:0007669"/>
    <property type="project" value="TreeGrafter"/>
</dbReference>
<name>A0A9W4T1J2_9GLOM</name>
<proteinExistence type="predicted"/>
<dbReference type="EMBL" id="CAMKVN010005619">
    <property type="protein sequence ID" value="CAI2189118.1"/>
    <property type="molecule type" value="Genomic_DNA"/>
</dbReference>
<accession>A0A9W4T1J2</accession>
<gene>
    <name evidence="1" type="ORF">FWILDA_LOCUS13921</name>
</gene>
<dbReference type="InterPro" id="IPR032675">
    <property type="entry name" value="LRR_dom_sf"/>
</dbReference>
<dbReference type="InterPro" id="IPR006553">
    <property type="entry name" value="Leu-rich_rpt_Cys-con_subtyp"/>
</dbReference>
<dbReference type="InterPro" id="IPR001611">
    <property type="entry name" value="Leu-rich_rpt"/>
</dbReference>
<dbReference type="SUPFAM" id="SSF52047">
    <property type="entry name" value="RNI-like"/>
    <property type="match status" value="1"/>
</dbReference>
<dbReference type="Proteomes" id="UP001153678">
    <property type="component" value="Unassembled WGS sequence"/>
</dbReference>
<feature type="non-terminal residue" evidence="1">
    <location>
        <position position="252"/>
    </location>
</feature>
<sequence length="252" mass="28773">VRFSDKTLNRIVESYPNLKYLNLGGDDGDRLITNKGLHAIANSCHKLEYLSISSRKEFSEITIWNVIHSYLKLQEFDIYGCKISYTTIEKIGLYLKIKYINSGTATQYLEKISQSKRSVKDASMLIQRCLNIEYLDFSVTMALWNDELIIAIIKGSPNLRHLEIGHNDIGDEVTEVLAYSCYKLEYLNLGGCVFVSEASICNVIRSCLKLQHLNLSYCNITSMTIRKITRLSLNLKFLDLDGCENISKKVMD</sequence>
<evidence type="ECO:0000313" key="2">
    <source>
        <dbReference type="Proteomes" id="UP001153678"/>
    </source>
</evidence>
<dbReference type="PANTHER" id="PTHR13318">
    <property type="entry name" value="PARTNER OF PAIRED, ISOFORM B-RELATED"/>
    <property type="match status" value="1"/>
</dbReference>
<dbReference type="SMART" id="SM00367">
    <property type="entry name" value="LRR_CC"/>
    <property type="match status" value="5"/>
</dbReference>
<dbReference type="AlphaFoldDB" id="A0A9W4T1J2"/>
<evidence type="ECO:0000313" key="1">
    <source>
        <dbReference type="EMBL" id="CAI2189118.1"/>
    </source>
</evidence>
<comment type="caution">
    <text evidence="1">The sequence shown here is derived from an EMBL/GenBank/DDBJ whole genome shotgun (WGS) entry which is preliminary data.</text>
</comment>
<organism evidence="1 2">
    <name type="scientific">Funneliformis geosporum</name>
    <dbReference type="NCBI Taxonomy" id="1117311"/>
    <lineage>
        <taxon>Eukaryota</taxon>
        <taxon>Fungi</taxon>
        <taxon>Fungi incertae sedis</taxon>
        <taxon>Mucoromycota</taxon>
        <taxon>Glomeromycotina</taxon>
        <taxon>Glomeromycetes</taxon>
        <taxon>Glomerales</taxon>
        <taxon>Glomeraceae</taxon>
        <taxon>Funneliformis</taxon>
    </lineage>
</organism>
<dbReference type="GO" id="GO:0031146">
    <property type="term" value="P:SCF-dependent proteasomal ubiquitin-dependent protein catabolic process"/>
    <property type="evidence" value="ECO:0007669"/>
    <property type="project" value="TreeGrafter"/>
</dbReference>